<feature type="compositionally biased region" description="Basic and acidic residues" evidence="5">
    <location>
        <begin position="131"/>
        <end position="140"/>
    </location>
</feature>
<dbReference type="eggNOG" id="KOG1587">
    <property type="taxonomic scope" value="Eukaryota"/>
</dbReference>
<keyword evidence="3" id="KW-0853">WD repeat</keyword>
<dbReference type="GO" id="GO:0010970">
    <property type="term" value="P:transport along microtubule"/>
    <property type="evidence" value="ECO:0007669"/>
    <property type="project" value="TreeGrafter"/>
</dbReference>
<feature type="compositionally biased region" description="Basic and acidic residues" evidence="5">
    <location>
        <begin position="56"/>
        <end position="87"/>
    </location>
</feature>
<keyword evidence="8" id="KW-1185">Reference proteome</keyword>
<keyword evidence="4" id="KW-0677">Repeat</keyword>
<evidence type="ECO:0000256" key="5">
    <source>
        <dbReference type="SAM" id="MobiDB-lite"/>
    </source>
</evidence>
<feature type="compositionally biased region" description="Low complexity" evidence="5">
    <location>
        <begin position="24"/>
        <end position="47"/>
    </location>
</feature>
<dbReference type="RefSeq" id="XP_005827181.1">
    <property type="nucleotide sequence ID" value="XM_005827124.1"/>
</dbReference>
<accession>L1IVB2</accession>
<evidence type="ECO:0000256" key="4">
    <source>
        <dbReference type="ARBA" id="ARBA00022737"/>
    </source>
</evidence>
<dbReference type="OMA" id="MHDRPEY"/>
<feature type="region of interest" description="Disordered" evidence="5">
    <location>
        <begin position="637"/>
        <end position="679"/>
    </location>
</feature>
<dbReference type="GO" id="GO:0045503">
    <property type="term" value="F:dynein light chain binding"/>
    <property type="evidence" value="ECO:0007669"/>
    <property type="project" value="TreeGrafter"/>
</dbReference>
<organism evidence="6">
    <name type="scientific">Guillardia theta (strain CCMP2712)</name>
    <name type="common">Cryptophyte</name>
    <dbReference type="NCBI Taxonomy" id="905079"/>
    <lineage>
        <taxon>Eukaryota</taxon>
        <taxon>Cryptophyceae</taxon>
        <taxon>Pyrenomonadales</taxon>
        <taxon>Geminigeraceae</taxon>
        <taxon>Guillardia</taxon>
    </lineage>
</organism>
<proteinExistence type="predicted"/>
<dbReference type="Proteomes" id="UP000011087">
    <property type="component" value="Unassembled WGS sequence"/>
</dbReference>
<dbReference type="InterPro" id="IPR036322">
    <property type="entry name" value="WD40_repeat_dom_sf"/>
</dbReference>
<evidence type="ECO:0000313" key="6">
    <source>
        <dbReference type="EMBL" id="EKX40201.1"/>
    </source>
</evidence>
<dbReference type="Gene3D" id="2.130.10.10">
    <property type="entry name" value="YVTN repeat-like/Quinoprotein amine dehydrogenase"/>
    <property type="match status" value="2"/>
</dbReference>
<dbReference type="HOGENOM" id="CLU_322747_0_0_1"/>
<dbReference type="InterPro" id="IPR050687">
    <property type="entry name" value="Dynein_IC"/>
</dbReference>
<sequence length="897" mass="97999">MAGEELEKKRQRLAELRRAKEARALQQASSSAAQTAASTSLQALLASVGAVGESSKPAEGERGSDKAEQQEESRTADRVAAEDESRPRSRREHNLVISEAIIVDIPGKISEAYDKTTQTEQAAEPQAPEADGERSSDAHKIGTGTERQPHKAQEDIKPAQNDDSVDAGNPEESLPEPLGEEEWRRLAIQDDFQSFFFNTSKILERALGQQDYDIFKDYTADDMSIDSKDTRKSLLKLQTTCYDQQRCQDRPLAALEWSVHHPELLLAAYHDPVASHPSGGTIGGGQSTQKGLVCIWNMRAGQFSRPEYVLQCESTITAAAVHAFSPHCYIGGTQVGQIVIWDVRAQLTPVSRSLLSVQGHSHPIVGVRAVGTQHAHSLLSLSRDGKLCTWNPSKLSEPMDQMPLSIGRTSSAAPEGAAGAWKLDDHTVSAISFWVSNSDVESFMVGSEDGCVYFGSRKSITDRGTSHASTERRREWISGSLAGHSAPVTAVDFHPTADDAKIWDRKSGKALLVLDAESSEYIYDVKWSPTQAGVFASVDGSGLLQVWDLCSNLEEPLGDFNVSARHSASVDASVGSQDPVRGLGCVSWSGDGKSLACGDSVGRVHIVGLGSDISEFRTDSSSAAAVAKFMSVSQGKWKRKGREDREEDEDEERRTGRGEERDRENEEIGEEAVAKASMSMNIPEQREFWTKLVVAELPNFTPPLALPHLHRFSSGDRVAVLSSEDKIQLGEITQVHEEATCDVELDDGDVLARVSMANIRLPMLDDLPRVLVVTVRGGERVPGRSVRVRFKGSEMSGVILQEEEKGTSVQLGMDHAWRCCREKRDLSLHAEIVTRGESDWLVTSQAEFTHEEMRSVLGAAGGCQIDREMARTGGNETAKCVHFVSIVVRPNPTFSMS</sequence>
<protein>
    <submittedName>
        <fullName evidence="6 7">Uncharacterized protein</fullName>
    </submittedName>
</protein>
<dbReference type="PANTHER" id="PTHR12442">
    <property type="entry name" value="DYNEIN INTERMEDIATE CHAIN"/>
    <property type="match status" value="1"/>
</dbReference>
<name>L1IVB2_GUITC</name>
<feature type="region of interest" description="Disordered" evidence="5">
    <location>
        <begin position="20"/>
        <end position="101"/>
    </location>
</feature>
<comment type="subcellular location">
    <subcellularLocation>
        <location evidence="1">Cytoplasm</location>
    </subcellularLocation>
</comment>
<dbReference type="KEGG" id="gtt:GUITHDRAFT_142924"/>
<dbReference type="AlphaFoldDB" id="L1IVB2"/>
<dbReference type="PaxDb" id="55529-EKX40201"/>
<evidence type="ECO:0000313" key="8">
    <source>
        <dbReference type="Proteomes" id="UP000011087"/>
    </source>
</evidence>
<dbReference type="OrthoDB" id="4189at2759"/>
<dbReference type="SUPFAM" id="SSF50978">
    <property type="entry name" value="WD40 repeat-like"/>
    <property type="match status" value="1"/>
</dbReference>
<dbReference type="STRING" id="905079.L1IVB2"/>
<evidence type="ECO:0000256" key="3">
    <source>
        <dbReference type="ARBA" id="ARBA00022574"/>
    </source>
</evidence>
<keyword evidence="2" id="KW-0963">Cytoplasm</keyword>
<evidence type="ECO:0000313" key="7">
    <source>
        <dbReference type="EnsemblProtists" id="EKX40201"/>
    </source>
</evidence>
<gene>
    <name evidence="6" type="ORF">GUITHDRAFT_142924</name>
</gene>
<feature type="compositionally biased region" description="Basic and acidic residues" evidence="5">
    <location>
        <begin position="147"/>
        <end position="157"/>
    </location>
</feature>
<dbReference type="GO" id="GO:0045504">
    <property type="term" value="F:dynein heavy chain binding"/>
    <property type="evidence" value="ECO:0007669"/>
    <property type="project" value="TreeGrafter"/>
</dbReference>
<dbReference type="SMART" id="SM00320">
    <property type="entry name" value="WD40"/>
    <property type="match status" value="5"/>
</dbReference>
<dbReference type="GO" id="GO:0005737">
    <property type="term" value="C:cytoplasm"/>
    <property type="evidence" value="ECO:0007669"/>
    <property type="project" value="UniProtKB-SubCell"/>
</dbReference>
<dbReference type="InterPro" id="IPR015943">
    <property type="entry name" value="WD40/YVTN_repeat-like_dom_sf"/>
</dbReference>
<reference evidence="8" key="2">
    <citation type="submission" date="2012-11" db="EMBL/GenBank/DDBJ databases">
        <authorList>
            <person name="Kuo A."/>
            <person name="Curtis B.A."/>
            <person name="Tanifuji G."/>
            <person name="Burki F."/>
            <person name="Gruber A."/>
            <person name="Irimia M."/>
            <person name="Maruyama S."/>
            <person name="Arias M.C."/>
            <person name="Ball S.G."/>
            <person name="Gile G.H."/>
            <person name="Hirakawa Y."/>
            <person name="Hopkins J.F."/>
            <person name="Rensing S.A."/>
            <person name="Schmutz J."/>
            <person name="Symeonidi A."/>
            <person name="Elias M."/>
            <person name="Eveleigh R.J."/>
            <person name="Herman E.K."/>
            <person name="Klute M.J."/>
            <person name="Nakayama T."/>
            <person name="Obornik M."/>
            <person name="Reyes-Prieto A."/>
            <person name="Armbrust E.V."/>
            <person name="Aves S.J."/>
            <person name="Beiko R.G."/>
            <person name="Coutinho P."/>
            <person name="Dacks J.B."/>
            <person name="Durnford D.G."/>
            <person name="Fast N.M."/>
            <person name="Green B.R."/>
            <person name="Grisdale C."/>
            <person name="Hempe F."/>
            <person name="Henrissat B."/>
            <person name="Hoppner M.P."/>
            <person name="Ishida K.-I."/>
            <person name="Kim E."/>
            <person name="Koreny L."/>
            <person name="Kroth P.G."/>
            <person name="Liu Y."/>
            <person name="Malik S.-B."/>
            <person name="Maier U.G."/>
            <person name="McRose D."/>
            <person name="Mock T."/>
            <person name="Neilson J.A."/>
            <person name="Onodera N.T."/>
            <person name="Poole A.M."/>
            <person name="Pritham E.J."/>
            <person name="Richards T.A."/>
            <person name="Rocap G."/>
            <person name="Roy S.W."/>
            <person name="Sarai C."/>
            <person name="Schaack S."/>
            <person name="Shirato S."/>
            <person name="Slamovits C.H."/>
            <person name="Spencer D.F."/>
            <person name="Suzuki S."/>
            <person name="Worden A.Z."/>
            <person name="Zauner S."/>
            <person name="Barry K."/>
            <person name="Bell C."/>
            <person name="Bharti A.K."/>
            <person name="Crow J.A."/>
            <person name="Grimwood J."/>
            <person name="Kramer R."/>
            <person name="Lindquist E."/>
            <person name="Lucas S."/>
            <person name="Salamov A."/>
            <person name="McFadden G.I."/>
            <person name="Lane C.E."/>
            <person name="Keeling P.J."/>
            <person name="Gray M.W."/>
            <person name="Grigoriev I.V."/>
            <person name="Archibald J.M."/>
        </authorList>
    </citation>
    <scope>NUCLEOTIDE SEQUENCE</scope>
    <source>
        <strain evidence="8">CCMP2712</strain>
    </source>
</reference>
<feature type="compositionally biased region" description="Low complexity" evidence="5">
    <location>
        <begin position="116"/>
        <end position="129"/>
    </location>
</feature>
<evidence type="ECO:0000256" key="2">
    <source>
        <dbReference type="ARBA" id="ARBA00022490"/>
    </source>
</evidence>
<dbReference type="EMBL" id="JH993033">
    <property type="protein sequence ID" value="EKX40201.1"/>
    <property type="molecule type" value="Genomic_DNA"/>
</dbReference>
<reference evidence="6 8" key="1">
    <citation type="journal article" date="2012" name="Nature">
        <title>Algal genomes reveal evolutionary mosaicism and the fate of nucleomorphs.</title>
        <authorList>
            <consortium name="DOE Joint Genome Institute"/>
            <person name="Curtis B.A."/>
            <person name="Tanifuji G."/>
            <person name="Burki F."/>
            <person name="Gruber A."/>
            <person name="Irimia M."/>
            <person name="Maruyama S."/>
            <person name="Arias M.C."/>
            <person name="Ball S.G."/>
            <person name="Gile G.H."/>
            <person name="Hirakawa Y."/>
            <person name="Hopkins J.F."/>
            <person name="Kuo A."/>
            <person name="Rensing S.A."/>
            <person name="Schmutz J."/>
            <person name="Symeonidi A."/>
            <person name="Elias M."/>
            <person name="Eveleigh R.J."/>
            <person name="Herman E.K."/>
            <person name="Klute M.J."/>
            <person name="Nakayama T."/>
            <person name="Obornik M."/>
            <person name="Reyes-Prieto A."/>
            <person name="Armbrust E.V."/>
            <person name="Aves S.J."/>
            <person name="Beiko R.G."/>
            <person name="Coutinho P."/>
            <person name="Dacks J.B."/>
            <person name="Durnford D.G."/>
            <person name="Fast N.M."/>
            <person name="Green B.R."/>
            <person name="Grisdale C.J."/>
            <person name="Hempel F."/>
            <person name="Henrissat B."/>
            <person name="Hoppner M.P."/>
            <person name="Ishida K."/>
            <person name="Kim E."/>
            <person name="Koreny L."/>
            <person name="Kroth P.G."/>
            <person name="Liu Y."/>
            <person name="Malik S.B."/>
            <person name="Maier U.G."/>
            <person name="McRose D."/>
            <person name="Mock T."/>
            <person name="Neilson J.A."/>
            <person name="Onodera N.T."/>
            <person name="Poole A.M."/>
            <person name="Pritham E.J."/>
            <person name="Richards T.A."/>
            <person name="Rocap G."/>
            <person name="Roy S.W."/>
            <person name="Sarai C."/>
            <person name="Schaack S."/>
            <person name="Shirato S."/>
            <person name="Slamovits C.H."/>
            <person name="Spencer D.F."/>
            <person name="Suzuki S."/>
            <person name="Worden A.Z."/>
            <person name="Zauner S."/>
            <person name="Barry K."/>
            <person name="Bell C."/>
            <person name="Bharti A.K."/>
            <person name="Crow J.A."/>
            <person name="Grimwood J."/>
            <person name="Kramer R."/>
            <person name="Lindquist E."/>
            <person name="Lucas S."/>
            <person name="Salamov A."/>
            <person name="McFadden G.I."/>
            <person name="Lane C.E."/>
            <person name="Keeling P.J."/>
            <person name="Gray M.W."/>
            <person name="Grigoriev I.V."/>
            <person name="Archibald J.M."/>
        </authorList>
    </citation>
    <scope>NUCLEOTIDE SEQUENCE</scope>
    <source>
        <strain evidence="6 8">CCMP2712</strain>
    </source>
</reference>
<dbReference type="InterPro" id="IPR001680">
    <property type="entry name" value="WD40_rpt"/>
</dbReference>
<feature type="compositionally biased region" description="Basic and acidic residues" evidence="5">
    <location>
        <begin position="652"/>
        <end position="666"/>
    </location>
</feature>
<evidence type="ECO:0000256" key="1">
    <source>
        <dbReference type="ARBA" id="ARBA00004496"/>
    </source>
</evidence>
<feature type="region of interest" description="Disordered" evidence="5">
    <location>
        <begin position="115"/>
        <end position="178"/>
    </location>
</feature>
<dbReference type="PANTHER" id="PTHR12442:SF22">
    <property type="entry name" value="CYTOPLASMIC DYNEIN 1 INTERMEDIATE CHAIN-RELATED"/>
    <property type="match status" value="1"/>
</dbReference>
<dbReference type="EnsemblProtists" id="EKX40201">
    <property type="protein sequence ID" value="EKX40201"/>
    <property type="gene ID" value="GUITHDRAFT_142924"/>
</dbReference>
<reference evidence="7" key="3">
    <citation type="submission" date="2015-06" db="UniProtKB">
        <authorList>
            <consortium name="EnsemblProtists"/>
        </authorList>
    </citation>
    <scope>IDENTIFICATION</scope>
</reference>
<dbReference type="GeneID" id="17297010"/>
<dbReference type="GO" id="GO:0005868">
    <property type="term" value="C:cytoplasmic dynein complex"/>
    <property type="evidence" value="ECO:0007669"/>
    <property type="project" value="TreeGrafter"/>
</dbReference>